<evidence type="ECO:0000256" key="2">
    <source>
        <dbReference type="ARBA" id="ARBA00022942"/>
    </source>
</evidence>
<dbReference type="SUPFAM" id="SSF46785">
    <property type="entry name" value="Winged helix' DNA-binding domain"/>
    <property type="match status" value="1"/>
</dbReference>
<dbReference type="GO" id="GO:0030163">
    <property type="term" value="P:protein catabolic process"/>
    <property type="evidence" value="ECO:0007669"/>
    <property type="project" value="UniProtKB-ARBA"/>
</dbReference>
<dbReference type="FunFam" id="1.25.40.570:FF:000007">
    <property type="entry name" value="26S proteasome non-ATPase regulatory subunit 11"/>
    <property type="match status" value="1"/>
</dbReference>
<feature type="domain" description="PCI" evidence="3">
    <location>
        <begin position="219"/>
        <end position="387"/>
    </location>
</feature>
<name>A0A7R9Y4Q5_9VIRI</name>
<dbReference type="SMART" id="SM00088">
    <property type="entry name" value="PINT"/>
    <property type="match status" value="1"/>
</dbReference>
<evidence type="ECO:0000256" key="1">
    <source>
        <dbReference type="ARBA" id="ARBA00007454"/>
    </source>
</evidence>
<evidence type="ECO:0000259" key="3">
    <source>
        <dbReference type="PROSITE" id="PS50250"/>
    </source>
</evidence>
<keyword evidence="2" id="KW-0647">Proteasome</keyword>
<sequence>MASLEDQVARAAELPPDAAAAAYLAVVRDAGAGGADAIKAKEDAVAKLGALYVKEGQGEPIRALLAELRPFFATVPKAKTAKIVRMLLDMVAQIPGTVALQVALCTEIREWSSAEKRTFLRQRVETRLASLQLDAKDYQPALALLTSLLTEVKRLDDKAQLVEIHLLESRAHLALRNMPKSKAGLTAARTAANAIYVPPSMQAQLDTQTGIVGAEEGDFRTAYSYFFEAFEQFSSLEDSTNAVRALKYMLLCKVMGANTEDINAIISTKNALKYAGPQVDSLKAVADAFTERSLAAFEKALETYAEHLTGDPVLKTHLGALYDTMLEKNLKRLIEPFSQVEISHLAELINLPLPAVEKKLSQMILDDKLKGTLDQGSGNLVVFDEVVEDKLYPAALETIEALGKVVKNLHKRSVKLLA</sequence>
<comment type="similarity">
    <text evidence="1">Belongs to the proteasome subunit S9 family.</text>
</comment>
<dbReference type="Pfam" id="PF18503">
    <property type="entry name" value="RPN6_C_helix"/>
    <property type="match status" value="1"/>
</dbReference>
<dbReference type="InterPro" id="IPR000717">
    <property type="entry name" value="PCI_dom"/>
</dbReference>
<dbReference type="Pfam" id="PF01399">
    <property type="entry name" value="PCI"/>
    <property type="match status" value="1"/>
</dbReference>
<dbReference type="AlphaFoldDB" id="A0A7R9Y4Q5"/>
<dbReference type="PANTHER" id="PTHR10678">
    <property type="entry name" value="26S PROTEASOME NON-ATPASE REGULATORY SUBUNIT 11/COP9 SIGNALOSOME COMPLEX SUBUNIT 2"/>
    <property type="match status" value="1"/>
</dbReference>
<dbReference type="InterPro" id="IPR050871">
    <property type="entry name" value="26S_Proteasome/COP9_Components"/>
</dbReference>
<dbReference type="EMBL" id="HBDZ01012370">
    <property type="protein sequence ID" value="CAD8246110.1"/>
    <property type="molecule type" value="Transcribed_RNA"/>
</dbReference>
<accession>A0A7R9Y4Q5</accession>
<dbReference type="InterPro" id="IPR040780">
    <property type="entry name" value="Rpn6_C_helix"/>
</dbReference>
<reference evidence="4" key="1">
    <citation type="submission" date="2021-01" db="EMBL/GenBank/DDBJ databases">
        <authorList>
            <person name="Corre E."/>
            <person name="Pelletier E."/>
            <person name="Niang G."/>
            <person name="Scheremetjew M."/>
            <person name="Finn R."/>
            <person name="Kale V."/>
            <person name="Holt S."/>
            <person name="Cochrane G."/>
            <person name="Meng A."/>
            <person name="Brown T."/>
            <person name="Cohen L."/>
        </authorList>
    </citation>
    <scope>NUCLEOTIDE SEQUENCE</scope>
    <source>
        <strain evidence="4">CCMP1413</strain>
    </source>
</reference>
<dbReference type="Gene3D" id="1.25.40.570">
    <property type="match status" value="1"/>
</dbReference>
<dbReference type="InterPro" id="IPR011990">
    <property type="entry name" value="TPR-like_helical_dom_sf"/>
</dbReference>
<gene>
    <name evidence="4" type="ORF">PCOL08062_LOCUS9498</name>
</gene>
<protein>
    <recommendedName>
        <fullName evidence="3">PCI domain-containing protein</fullName>
    </recommendedName>
</protein>
<dbReference type="SMART" id="SM00753">
    <property type="entry name" value="PAM"/>
    <property type="match status" value="1"/>
</dbReference>
<dbReference type="InterPro" id="IPR040773">
    <property type="entry name" value="Rpn6_N"/>
</dbReference>
<dbReference type="SUPFAM" id="SSF48452">
    <property type="entry name" value="TPR-like"/>
    <property type="match status" value="1"/>
</dbReference>
<dbReference type="InterPro" id="IPR036390">
    <property type="entry name" value="WH_DNA-bd_sf"/>
</dbReference>
<proteinExistence type="inferred from homology"/>
<organism evidence="4">
    <name type="scientific">Prasinoderma coloniale</name>
    <dbReference type="NCBI Taxonomy" id="156133"/>
    <lineage>
        <taxon>Eukaryota</taxon>
        <taxon>Viridiplantae</taxon>
        <taxon>Prasinodermophyta</taxon>
        <taxon>Prasinodermophyceae</taxon>
        <taxon>Prasinodermales</taxon>
        <taxon>Prasinodermaceae</taxon>
        <taxon>Prasinoderma</taxon>
    </lineage>
</organism>
<dbReference type="Pfam" id="PF18055">
    <property type="entry name" value="RPN6_N"/>
    <property type="match status" value="1"/>
</dbReference>
<evidence type="ECO:0000313" key="4">
    <source>
        <dbReference type="EMBL" id="CAD8246110.1"/>
    </source>
</evidence>
<dbReference type="GO" id="GO:0000502">
    <property type="term" value="C:proteasome complex"/>
    <property type="evidence" value="ECO:0007669"/>
    <property type="project" value="UniProtKB-KW"/>
</dbReference>
<dbReference type="PROSITE" id="PS50250">
    <property type="entry name" value="PCI"/>
    <property type="match status" value="1"/>
</dbReference>